<evidence type="ECO:0000259" key="2">
    <source>
        <dbReference type="Pfam" id="PF03372"/>
    </source>
</evidence>
<dbReference type="InterPro" id="IPR036691">
    <property type="entry name" value="Endo/exonu/phosph_ase_sf"/>
</dbReference>
<keyword evidence="3" id="KW-0255">Endonuclease</keyword>
<keyword evidence="3" id="KW-0378">Hydrolase</keyword>
<feature type="domain" description="Endonuclease/exonuclease/phosphatase" evidence="2">
    <location>
        <begin position="109"/>
        <end position="369"/>
    </location>
</feature>
<dbReference type="Pfam" id="PF03372">
    <property type="entry name" value="Exo_endo_phos"/>
    <property type="match status" value="1"/>
</dbReference>
<feature type="transmembrane region" description="Helical" evidence="1">
    <location>
        <begin position="12"/>
        <end position="33"/>
    </location>
</feature>
<proteinExistence type="predicted"/>
<keyword evidence="1" id="KW-0472">Membrane</keyword>
<protein>
    <submittedName>
        <fullName evidence="3">Endonuclease/exonuclease/phosphatase family protein</fullName>
    </submittedName>
</protein>
<reference evidence="4" key="1">
    <citation type="journal article" date="2019" name="Int. J. Syst. Evol. Microbiol.">
        <title>The Global Catalogue of Microorganisms (GCM) 10K type strain sequencing project: providing services to taxonomists for standard genome sequencing and annotation.</title>
        <authorList>
            <consortium name="The Broad Institute Genomics Platform"/>
            <consortium name="The Broad Institute Genome Sequencing Center for Infectious Disease"/>
            <person name="Wu L."/>
            <person name="Ma J."/>
        </authorList>
    </citation>
    <scope>NUCLEOTIDE SEQUENCE [LARGE SCALE GENOMIC DNA]</scope>
    <source>
        <strain evidence="4">CECT 8010</strain>
    </source>
</reference>
<dbReference type="Proteomes" id="UP001595906">
    <property type="component" value="Unassembled WGS sequence"/>
</dbReference>
<keyword evidence="1" id="KW-1133">Transmembrane helix</keyword>
<keyword evidence="4" id="KW-1185">Reference proteome</keyword>
<dbReference type="InterPro" id="IPR051916">
    <property type="entry name" value="GPI-anchor_lipid_remodeler"/>
</dbReference>
<dbReference type="Gene3D" id="3.60.10.10">
    <property type="entry name" value="Endonuclease/exonuclease/phosphatase"/>
    <property type="match status" value="1"/>
</dbReference>
<dbReference type="PANTHER" id="PTHR14859:SF1">
    <property type="entry name" value="PGAP2-INTERACTING PROTEIN"/>
    <property type="match status" value="1"/>
</dbReference>
<dbReference type="CDD" id="cd09084">
    <property type="entry name" value="EEP-2"/>
    <property type="match status" value="1"/>
</dbReference>
<feature type="transmembrane region" description="Helical" evidence="1">
    <location>
        <begin position="71"/>
        <end position="93"/>
    </location>
</feature>
<dbReference type="GO" id="GO:0004519">
    <property type="term" value="F:endonuclease activity"/>
    <property type="evidence" value="ECO:0007669"/>
    <property type="project" value="UniProtKB-KW"/>
</dbReference>
<feature type="transmembrane region" description="Helical" evidence="1">
    <location>
        <begin position="39"/>
        <end position="64"/>
    </location>
</feature>
<organism evidence="3 4">
    <name type="scientific">Parasediminibacterium paludis</name>
    <dbReference type="NCBI Taxonomy" id="908966"/>
    <lineage>
        <taxon>Bacteria</taxon>
        <taxon>Pseudomonadati</taxon>
        <taxon>Bacteroidota</taxon>
        <taxon>Chitinophagia</taxon>
        <taxon>Chitinophagales</taxon>
        <taxon>Chitinophagaceae</taxon>
        <taxon>Parasediminibacterium</taxon>
    </lineage>
</organism>
<evidence type="ECO:0000256" key="1">
    <source>
        <dbReference type="SAM" id="Phobius"/>
    </source>
</evidence>
<dbReference type="RefSeq" id="WP_379013730.1">
    <property type="nucleotide sequence ID" value="NZ_JBHSDC010000016.1"/>
</dbReference>
<keyword evidence="3" id="KW-0540">Nuclease</keyword>
<dbReference type="PROSITE" id="PS51257">
    <property type="entry name" value="PROKAR_LIPOPROTEIN"/>
    <property type="match status" value="1"/>
</dbReference>
<keyword evidence="1" id="KW-0812">Transmembrane</keyword>
<evidence type="ECO:0000313" key="4">
    <source>
        <dbReference type="Proteomes" id="UP001595906"/>
    </source>
</evidence>
<evidence type="ECO:0000313" key="3">
    <source>
        <dbReference type="EMBL" id="MFC4232038.1"/>
    </source>
</evidence>
<dbReference type="PANTHER" id="PTHR14859">
    <property type="entry name" value="CALCOFLUOR WHITE HYPERSENSITIVE PROTEIN PRECURSOR"/>
    <property type="match status" value="1"/>
</dbReference>
<comment type="caution">
    <text evidence="3">The sequence shown here is derived from an EMBL/GenBank/DDBJ whole genome shotgun (WGS) entry which is preliminary data.</text>
</comment>
<dbReference type="SUPFAM" id="SSF56219">
    <property type="entry name" value="DNase I-like"/>
    <property type="match status" value="1"/>
</dbReference>
<gene>
    <name evidence="3" type="ORF">ACFOW1_09055</name>
</gene>
<name>A0ABV8PVV2_9BACT</name>
<sequence length="379" mass="42887">MAKAIVAIFKKTIKICILATTVIYIAASCTSAINPIYCSLFTFLALGFPFILLAMVLASLLAFFCFKKYAWIFSVLLLIGTKNIISTTGFHPFTITFKQEKPEGTIRLLSWNVNEFTPSERLKDTANSPRQKTLAFIKMINADVICLQDFRNYPNDATYRSSLLYIKDSLGYQYYYCSIDRQSESMPSKEDIYGSIIFSRFPIVDTGRTAYDSKDFPEHIAYAEILIGQKKVRFYNTHLSSMQLTAERKNAGLNYTFIQDDTAILLNKSKLARIAIFDSFHVKQAQIVKQQLNKSPIPFVFCADLNSVPSSYVYHHISSGLQDAFLQKGFGWGSTYDGLSNTLRIDVTLLSPELKVVQHYSPKLKASDHFPLVTDITLP</sequence>
<dbReference type="InterPro" id="IPR005135">
    <property type="entry name" value="Endo/exonuclease/phosphatase"/>
</dbReference>
<accession>A0ABV8PVV2</accession>
<dbReference type="EMBL" id="JBHSDC010000016">
    <property type="protein sequence ID" value="MFC4232038.1"/>
    <property type="molecule type" value="Genomic_DNA"/>
</dbReference>